<dbReference type="AlphaFoldDB" id="A0A6N9SZB6"/>
<dbReference type="RefSeq" id="WP_163462582.1">
    <property type="nucleotide sequence ID" value="NZ_JAAAMG010000005.1"/>
</dbReference>
<proteinExistence type="predicted"/>
<keyword evidence="2" id="KW-1185">Reference proteome</keyword>
<accession>A0A6N9SZB6</accession>
<gene>
    <name evidence="1" type="ORF">GTK09_08080</name>
</gene>
<evidence type="ECO:0000313" key="1">
    <source>
        <dbReference type="EMBL" id="NDW04387.1"/>
    </source>
</evidence>
<comment type="caution">
    <text evidence="1">The sequence shown here is derived from an EMBL/GenBank/DDBJ whole genome shotgun (WGS) entry which is preliminary data.</text>
</comment>
<reference evidence="1 2" key="1">
    <citation type="submission" date="2020-01" db="EMBL/GenBank/DDBJ databases">
        <title>Jiella pacifica sp. nov.</title>
        <authorList>
            <person name="Xue Z."/>
            <person name="Zhu S."/>
            <person name="Chen J."/>
            <person name="Yang J."/>
        </authorList>
    </citation>
    <scope>NUCLEOTIDE SEQUENCE [LARGE SCALE GENOMIC DNA]</scope>
    <source>
        <strain evidence="1 2">40Bstr34</strain>
    </source>
</reference>
<name>A0A6N9SZB6_9HYPH</name>
<protein>
    <submittedName>
        <fullName evidence="1">Uncharacterized protein</fullName>
    </submittedName>
</protein>
<evidence type="ECO:0000313" key="2">
    <source>
        <dbReference type="Proteomes" id="UP000469011"/>
    </source>
</evidence>
<dbReference type="EMBL" id="JAAAMG010000005">
    <property type="protein sequence ID" value="NDW04387.1"/>
    <property type="molecule type" value="Genomic_DNA"/>
</dbReference>
<organism evidence="1 2">
    <name type="scientific">Jiella pacifica</name>
    <dbReference type="NCBI Taxonomy" id="2696469"/>
    <lineage>
        <taxon>Bacteria</taxon>
        <taxon>Pseudomonadati</taxon>
        <taxon>Pseudomonadota</taxon>
        <taxon>Alphaproteobacteria</taxon>
        <taxon>Hyphomicrobiales</taxon>
        <taxon>Aurantimonadaceae</taxon>
        <taxon>Jiella</taxon>
    </lineage>
</organism>
<sequence length="77" mass="8580">MYERSVRRLEEPELVSALVSALLKAGYSRDTIERALIRQAPVDLDVFSECYKQLTEASAALHGTTEVRRKSGVQQAA</sequence>
<dbReference type="Proteomes" id="UP000469011">
    <property type="component" value="Unassembled WGS sequence"/>
</dbReference>